<gene>
    <name evidence="3" type="ORF">Cvel_15785</name>
</gene>
<keyword evidence="1" id="KW-0175">Coiled coil</keyword>
<feature type="compositionally biased region" description="Pro residues" evidence="2">
    <location>
        <begin position="217"/>
        <end position="226"/>
    </location>
</feature>
<feature type="region of interest" description="Disordered" evidence="2">
    <location>
        <begin position="1"/>
        <end position="259"/>
    </location>
</feature>
<accession>A0A0G4F8J3</accession>
<feature type="compositionally biased region" description="Basic and acidic residues" evidence="2">
    <location>
        <begin position="1386"/>
        <end position="1396"/>
    </location>
</feature>
<feature type="coiled-coil region" evidence="1">
    <location>
        <begin position="2079"/>
        <end position="2127"/>
    </location>
</feature>
<feature type="region of interest" description="Disordered" evidence="2">
    <location>
        <begin position="272"/>
        <end position="344"/>
    </location>
</feature>
<feature type="compositionally biased region" description="Polar residues" evidence="2">
    <location>
        <begin position="280"/>
        <end position="303"/>
    </location>
</feature>
<feature type="compositionally biased region" description="Polar residues" evidence="2">
    <location>
        <begin position="1859"/>
        <end position="1871"/>
    </location>
</feature>
<feature type="coiled-coil region" evidence="1">
    <location>
        <begin position="2159"/>
        <end position="2193"/>
    </location>
</feature>
<reference evidence="3" key="1">
    <citation type="submission" date="2014-11" db="EMBL/GenBank/DDBJ databases">
        <authorList>
            <person name="Otto D Thomas"/>
            <person name="Naeem Raeece"/>
        </authorList>
    </citation>
    <scope>NUCLEOTIDE SEQUENCE</scope>
</reference>
<dbReference type="GO" id="GO:0007076">
    <property type="term" value="P:mitotic chromosome condensation"/>
    <property type="evidence" value="ECO:0007669"/>
    <property type="project" value="TreeGrafter"/>
</dbReference>
<dbReference type="PANTHER" id="PTHR43941">
    <property type="entry name" value="STRUCTURAL MAINTENANCE OF CHROMOSOMES PROTEIN 2"/>
    <property type="match status" value="1"/>
</dbReference>
<proteinExistence type="predicted"/>
<feature type="coiled-coil region" evidence="1">
    <location>
        <begin position="1057"/>
        <end position="1120"/>
    </location>
</feature>
<feature type="coiled-coil region" evidence="1">
    <location>
        <begin position="2793"/>
        <end position="2827"/>
    </location>
</feature>
<dbReference type="GO" id="GO:0003682">
    <property type="term" value="F:chromatin binding"/>
    <property type="evidence" value="ECO:0007669"/>
    <property type="project" value="TreeGrafter"/>
</dbReference>
<feature type="compositionally biased region" description="Basic and acidic residues" evidence="2">
    <location>
        <begin position="822"/>
        <end position="844"/>
    </location>
</feature>
<feature type="coiled-coil region" evidence="1">
    <location>
        <begin position="565"/>
        <end position="638"/>
    </location>
</feature>
<feature type="region of interest" description="Disordered" evidence="2">
    <location>
        <begin position="2315"/>
        <end position="2349"/>
    </location>
</feature>
<evidence type="ECO:0000313" key="3">
    <source>
        <dbReference type="EMBL" id="CEM09062.1"/>
    </source>
</evidence>
<feature type="compositionally biased region" description="Low complexity" evidence="2">
    <location>
        <begin position="2670"/>
        <end position="2682"/>
    </location>
</feature>
<organism evidence="3">
    <name type="scientific">Chromera velia CCMP2878</name>
    <dbReference type="NCBI Taxonomy" id="1169474"/>
    <lineage>
        <taxon>Eukaryota</taxon>
        <taxon>Sar</taxon>
        <taxon>Alveolata</taxon>
        <taxon>Colpodellida</taxon>
        <taxon>Chromeraceae</taxon>
        <taxon>Chromera</taxon>
    </lineage>
</organism>
<feature type="compositionally biased region" description="Basic and acidic residues" evidence="2">
    <location>
        <begin position="2319"/>
        <end position="2334"/>
    </location>
</feature>
<feature type="compositionally biased region" description="Pro residues" evidence="2">
    <location>
        <begin position="2683"/>
        <end position="2694"/>
    </location>
</feature>
<feature type="coiled-coil region" evidence="1">
    <location>
        <begin position="968"/>
        <end position="1023"/>
    </location>
</feature>
<feature type="region of interest" description="Disordered" evidence="2">
    <location>
        <begin position="1762"/>
        <end position="1902"/>
    </location>
</feature>
<feature type="compositionally biased region" description="Basic and acidic residues" evidence="2">
    <location>
        <begin position="3416"/>
        <end position="3425"/>
    </location>
</feature>
<feature type="region of interest" description="Disordered" evidence="2">
    <location>
        <begin position="2634"/>
        <end position="2655"/>
    </location>
</feature>
<feature type="coiled-coil region" evidence="1">
    <location>
        <begin position="3325"/>
        <end position="3361"/>
    </location>
</feature>
<dbReference type="VEuPathDB" id="CryptoDB:Cvel_15785"/>
<feature type="compositionally biased region" description="Basic and acidic residues" evidence="2">
    <location>
        <begin position="2020"/>
        <end position="2032"/>
    </location>
</feature>
<feature type="compositionally biased region" description="Low complexity" evidence="2">
    <location>
        <begin position="3501"/>
        <end position="3516"/>
    </location>
</feature>
<feature type="compositionally biased region" description="Basic and acidic residues" evidence="2">
    <location>
        <begin position="2744"/>
        <end position="2760"/>
    </location>
</feature>
<feature type="region of interest" description="Disordered" evidence="2">
    <location>
        <begin position="2909"/>
        <end position="2943"/>
    </location>
</feature>
<dbReference type="GO" id="GO:0000793">
    <property type="term" value="C:condensed chromosome"/>
    <property type="evidence" value="ECO:0007669"/>
    <property type="project" value="TreeGrafter"/>
</dbReference>
<feature type="compositionally biased region" description="Basic residues" evidence="2">
    <location>
        <begin position="872"/>
        <end position="881"/>
    </location>
</feature>
<feature type="compositionally biased region" description="Acidic residues" evidence="2">
    <location>
        <begin position="887"/>
        <end position="896"/>
    </location>
</feature>
<feature type="compositionally biased region" description="Low complexity" evidence="2">
    <location>
        <begin position="235"/>
        <end position="255"/>
    </location>
</feature>
<feature type="compositionally biased region" description="Basic and acidic residues" evidence="2">
    <location>
        <begin position="1464"/>
        <end position="1485"/>
    </location>
</feature>
<feature type="compositionally biased region" description="Basic and acidic residues" evidence="2">
    <location>
        <begin position="25"/>
        <end position="35"/>
    </location>
</feature>
<feature type="coiled-coil region" evidence="1">
    <location>
        <begin position="2956"/>
        <end position="3004"/>
    </location>
</feature>
<feature type="compositionally biased region" description="Low complexity" evidence="2">
    <location>
        <begin position="43"/>
        <end position="68"/>
    </location>
</feature>
<feature type="region of interest" description="Disordered" evidence="2">
    <location>
        <begin position="2668"/>
        <end position="2760"/>
    </location>
</feature>
<evidence type="ECO:0000256" key="1">
    <source>
        <dbReference type="SAM" id="Coils"/>
    </source>
</evidence>
<dbReference type="GO" id="GO:0000785">
    <property type="term" value="C:chromatin"/>
    <property type="evidence" value="ECO:0007669"/>
    <property type="project" value="TreeGrafter"/>
</dbReference>
<feature type="region of interest" description="Disordered" evidence="2">
    <location>
        <begin position="3178"/>
        <end position="3228"/>
    </location>
</feature>
<feature type="compositionally biased region" description="Low complexity" evidence="2">
    <location>
        <begin position="853"/>
        <end position="865"/>
    </location>
</feature>
<feature type="region of interest" description="Disordered" evidence="2">
    <location>
        <begin position="2020"/>
        <end position="2072"/>
    </location>
</feature>
<feature type="region of interest" description="Disordered" evidence="2">
    <location>
        <begin position="2212"/>
        <end position="2238"/>
    </location>
</feature>
<feature type="compositionally biased region" description="Polar residues" evidence="2">
    <location>
        <begin position="127"/>
        <end position="141"/>
    </location>
</feature>
<dbReference type="EMBL" id="CDMZ01000203">
    <property type="protein sequence ID" value="CEM09062.1"/>
    <property type="molecule type" value="Genomic_DNA"/>
</dbReference>
<feature type="compositionally biased region" description="Basic and acidic residues" evidence="2">
    <location>
        <begin position="751"/>
        <end position="777"/>
    </location>
</feature>
<feature type="compositionally biased region" description="Low complexity" evidence="2">
    <location>
        <begin position="177"/>
        <end position="206"/>
    </location>
</feature>
<feature type="region of interest" description="Disordered" evidence="2">
    <location>
        <begin position="822"/>
        <end position="960"/>
    </location>
</feature>
<feature type="compositionally biased region" description="Pro residues" evidence="2">
    <location>
        <begin position="3534"/>
        <end position="3544"/>
    </location>
</feature>
<dbReference type="PANTHER" id="PTHR43941:SF1">
    <property type="entry name" value="STRUCTURAL MAINTENANCE OF CHROMOSOMES PROTEIN 2"/>
    <property type="match status" value="1"/>
</dbReference>
<feature type="coiled-coil region" evidence="1">
    <location>
        <begin position="2500"/>
        <end position="2616"/>
    </location>
</feature>
<feature type="coiled-coil region" evidence="1">
    <location>
        <begin position="1164"/>
        <end position="1288"/>
    </location>
</feature>
<feature type="compositionally biased region" description="Low complexity" evidence="2">
    <location>
        <begin position="1839"/>
        <end position="1851"/>
    </location>
</feature>
<feature type="coiled-coil region" evidence="1">
    <location>
        <begin position="1972"/>
        <end position="2020"/>
    </location>
</feature>
<feature type="region of interest" description="Disordered" evidence="2">
    <location>
        <begin position="3415"/>
        <end position="3438"/>
    </location>
</feature>
<feature type="region of interest" description="Disordered" evidence="2">
    <location>
        <begin position="3262"/>
        <end position="3281"/>
    </location>
</feature>
<feature type="region of interest" description="Disordered" evidence="2">
    <location>
        <begin position="1375"/>
        <end position="1407"/>
    </location>
</feature>
<name>A0A0G4F8J3_9ALVE</name>
<feature type="region of interest" description="Disordered" evidence="2">
    <location>
        <begin position="478"/>
        <end position="527"/>
    </location>
</feature>
<sequence>MQRGSSRRVDFLRSASAPLVSLPAEARETEIEAIPRRTQTQPSSVSRFTSSFSKSVLSSSKIRSSGSSQKNRTQKTSLPRPMRSRSASYSPRKSGAVRTAGAVSPPRTTSPRRTQIIQRGPRHTKLQKTTSAPNSVTTSRPRSPKGTVPKRASTRNVGGTSTPRPKSPTRSLLRPNSPTRSPRSKSPTKSPKAKAAPQKPVSSSSVTFIGCGLSFPHSPPEFPPPTQTHIEFPLGQHTQQTNQTQQGQEPQQPQGATHEHLLLSRSSPLNATASPLALFPNQTSNSPPQTKTNGKWSPPQGVTTPPHVDRQPPRTPTSRPTHTASFSSPHQPAVEPSPLSSAPLNETHDAVRIFRLAEMEASEQSLMENAELRAAELRGLEAAVGSRESRIGEAHRALEAYGSRLEGERVRLEVERGEVAAQRHAMRERVELSRGETKARLSSLGMREAECVWKEPELREKQRTLEGKEESLEVARKRLSEWHQKRQQEEEARMARRRKEAEEEGSRARDQVLARASAEADEARQARASAADAQVQLSYLLHANQNLHSYLQSQAAGLQRSGSLLSQEREDLSRRQTELEEMRRDLEREIETQRAKAQAEETETHAREEDVQRATRSVEEARAAIQELNARQEALELSALQLASFREAARVEAAFVEAQREDASRFLAHVFEEGRAEAAESSHCLSGMMEEAERKETDVQRRENQLKIQADRLQEAQLRARREMLEAAQRKEEAERILAKAAIEGKALSEAQREAEGQIRRNSAEREQEIERQEEERERERLEALQREMAREKEIKALRYQFECERQDIEAERFVIAMREQRLQEKEKDEQKAKEKKTKTDTQRHIPVRIPDDLSVLSVSDSSDLTACIGTAKKKGGRLQRKPRDQEESEEEESEGESEHQNRTRGQKQKGGVSGRGPGESKRTPNREGERLSRHAGQEEGGRGSCRRKEKEKKEDLPSVCERRLTALEAREVELEEGESRIKAKERRLDRLSDQMEEAQQRAAERERKCEELERALRAQADSSVMEMNRVVREAAAKEGAVANELLSLQQTVEDARTEMEYERRSHKEEMEKVKREAAAEIAREKKLLIEREAELESRLRDSEMEKEKAVKERERFLAEVSVLSGEQQRNCDDLSREHELLAFESKRLAEAREEILRIRSDALSASVEESASLERKREQLEADTVVLRRLQEEASVEALRRRERDEREHEEARAENREAFETQMICIGEERTELDERRALLAAAAEEERMELEKEKGRFQRQMELILQQLEEERGKLSEEIGKVAAEAQDQNLKIAQAWRDVNRERVRWEEQQQSELTIWREAAELMEKEREELRARSAQLKEKEKGLEQRFKSIEVDLQERERVMKVEKAKLEDQNRSLQNATREWEEKKRAEEETLEILKSSTEKDVFEQRHALASQKSLLQEQRQRDEETLKQRRKELEAGAAKALQEAQRQVASSLQNLKDREADLQSRTERAERDFREAAERNVASLAAVEEEKGGVRSLMLSLHEEQQTIKTQQAAVREETALNDRERKKVEGLREELRKQKVELEEEKKALGEEKEDFKSQRDRMRETFERVQTDRKQVDEDRETLNVQRLKLESDLARLEGSLSIVNEERQALVEKKLAIESQQAMETEAVEAREDAVEEATIEAFKQIQEARDLLEQDASSAQEGVKAQACALQKRAEELAEAARHFEKRAAAVSEYETDIRKREGELEKAKLRHQEEIGEAAVLLAEARTGLLEQARAFFQQTCRLQMFKKSRRKGQEISERRKGRREPSPPSKAKRIPGSSSFPFPPLPVEDLSLQRHSSFSDGGEGSSEVRDLPRGRIRRVPRWFSSSETDTESGGTEDPFESGCPLQSSESLSTSAPNEGPPFDSHSLSVSVPRQQQTEREREFRKKTSSFEVLEDEAPLGVWKEPEGGEGRLAREMKAFRVARGRLSGEATAVERGLREAESRVGIGVDVRQMKQLLHKLAEALVRERETLVELESQKGVLKEERDGLERQVGQIRETLVAAQNEAKRIAHSREERTKRRGSALSPGRSREDPADRPSSSPSPRRTDGGTVTVPRFCLARDGEERTIEVELSRLREDRKSLERETGGARETLQRLNTEAETCIESLRQKRAEVKSRRETREEIESVRGQIEAVRGTLANVRGDLERLASEKDGKLRELKELKSSINSATKKLGALRTALSHEETLRAIRAEAHVSFARVPSPPPSRTQTPSRSVDRQRGDIGGDGATEAEACAWIPGIPSDADSSFLSQRLPGPLVPMRSLIAAVCKVLQKELSDDGEAEEIEEAQDMLAVFKEEVRGLCGQPEGRERGRGAFESRDTRPTSAPLPKPNRQAPSSELHFSLSALDASLSLSLYASVLEIRERELEEAGREVGRRASDLQTALLKSPEEGVDGGDLEREMETLARRALSLREARTRVGEERRVIEEARKGGKQKGSACEMERFAEAVSRRMQELQKDGGGRSALCEWMHKHMSSLLKETNSLCAFRDTLTKREEALQRDLQEVAEEREELKELKDLLEAEGVRLANVSVELRRDGGGSVVESLNQAREALVKKQKDLEIQRSDLCAQKQSLQTREKELRELNDQTEEARKTLEGERNEFQIARTTLEGERHEFEIAKSSLFPHPPHESMSPAPPVTSHSVHQFVPPEGQRLVLRTSASPPSHPQSVPHPSLPQPQSPIPRPSNWNSNSFPLPPGGITTNDHHQSSSPVCPPLPQDPSRFLQSTSESAEPQGERRASPHQPGERNDRQEQNLLPLSSPLQQQQQVGMDEALEHVQAYERSAELSRELEAVQTRLSVVETEFSALRAERQEAEREGQVLSSLLSRLSLGIQALHTISKGTDSEMEIEAAGERSPPLTVVVHPDPQEHEEGTRSPCSLKRLSADASVCLETLDSLLRNTRDRPNVPPSPSLPKMMDHDAPVASTQNQSPAIDQGSKETAALRSCISALEAEAQTLREERREAARDGRELAVLLERLACQVTALQAAHAQSEQREAELSMCLRRVTEERAVASAAPPQASQESVQENAELQETLRRLLEQVSDGIATLSERREKEREASTALEVERREVERLREEVAENKRKFASVEERSAQLHRSRQSLWAHFSVLLRKVEGIRSEMFVMRDKTASLLRSFGECMERIHSTAVPSLTRRYEADMGGMQKALEVLKKEASQSRNAHGEAETHAKKLKADMEASSAEKRKLEEALSASKSEKEALETETRAVLESHQRLRRSMQAKLQEMGIDVSAAWKKANASTETPGDALQGQAKTSLQHEKLKEQVTAEEAELPTYADAMSKKPPEHANWREAAEDVEGDPEMRAVKAVKEALEAKAERDELKIQVELSQERLKEVMKEVHSVFLDNRRLSNCDEEARTFKSALVEMRDFCIAQNNHLRQTFDLQLHSSFSISEEEKEKEGNRDTPLSKTGSQFRSPVKVFGPLPKEMPQHLADLADRARAELQEGVVALSAQMPFGTSQETQGTVSVRTWTVPSCSFQQAQQQQQQEPSSSSSYGPAVPLSGRKRGTVAAFPPPSPAPFPLLGPDGEVETTVDFTRGLLQKVVSLSSQEKRMAALHRICLKLSERVDILTAALSVEDPSRCLESSGERQDDATQMLSVSVSSAKREMVLQSVQSHDKDGETSAVPLSARGQDPALLRVVDLACGFRAKWKETAWLLKAEKKRRQELQERLEREMGGRGQLMRHN</sequence>
<feature type="coiled-coil region" evidence="1">
    <location>
        <begin position="1524"/>
        <end position="1625"/>
    </location>
</feature>
<feature type="region of interest" description="Disordered" evidence="2">
    <location>
        <begin position="1446"/>
        <end position="1485"/>
    </location>
</feature>
<feature type="compositionally biased region" description="Basic and acidic residues" evidence="2">
    <location>
        <begin position="478"/>
        <end position="512"/>
    </location>
</feature>
<evidence type="ECO:0000256" key="2">
    <source>
        <dbReference type="SAM" id="MobiDB-lite"/>
    </source>
</evidence>
<feature type="region of interest" description="Disordered" evidence="2">
    <location>
        <begin position="3501"/>
        <end position="3545"/>
    </location>
</feature>
<dbReference type="CDD" id="cd22541">
    <property type="entry name" value="SP5_N"/>
    <property type="match status" value="1"/>
</dbReference>
<feature type="coiled-coil region" evidence="1">
    <location>
        <begin position="3030"/>
        <end position="3099"/>
    </location>
</feature>
<feature type="region of interest" description="Disordered" evidence="2">
    <location>
        <begin position="747"/>
        <end position="777"/>
    </location>
</feature>
<feature type="compositionally biased region" description="Polar residues" evidence="2">
    <location>
        <begin position="106"/>
        <end position="117"/>
    </location>
</feature>
<feature type="compositionally biased region" description="Basic and acidic residues" evidence="2">
    <location>
        <begin position="919"/>
        <end position="960"/>
    </location>
</feature>
<feature type="compositionally biased region" description="Polar residues" evidence="2">
    <location>
        <begin position="3427"/>
        <end position="3437"/>
    </location>
</feature>
<feature type="compositionally biased region" description="Polar residues" evidence="2">
    <location>
        <begin position="1453"/>
        <end position="1463"/>
    </location>
</feature>
<dbReference type="GO" id="GO:0000796">
    <property type="term" value="C:condensin complex"/>
    <property type="evidence" value="ECO:0007669"/>
    <property type="project" value="TreeGrafter"/>
</dbReference>
<feature type="compositionally biased region" description="Polar residues" evidence="2">
    <location>
        <begin position="154"/>
        <end position="176"/>
    </location>
</feature>
<feature type="compositionally biased region" description="Basic and acidic residues" evidence="2">
    <location>
        <begin position="1891"/>
        <end position="1900"/>
    </location>
</feature>
<protein>
    <submittedName>
        <fullName evidence="3">Uncharacterized protein</fullName>
    </submittedName>
</protein>